<dbReference type="Gene3D" id="2.40.50.140">
    <property type="entry name" value="Nucleic acid-binding proteins"/>
    <property type="match status" value="1"/>
</dbReference>
<evidence type="ECO:0000256" key="1">
    <source>
        <dbReference type="ARBA" id="ARBA00023125"/>
    </source>
</evidence>
<evidence type="ECO:0000256" key="2">
    <source>
        <dbReference type="PIRNR" id="PIRNR002070"/>
    </source>
</evidence>
<protein>
    <recommendedName>
        <fullName evidence="2 3">Single-stranded DNA-binding protein</fullName>
    </recommendedName>
</protein>
<dbReference type="GO" id="GO:0006260">
    <property type="term" value="P:DNA replication"/>
    <property type="evidence" value="ECO:0007669"/>
    <property type="project" value="InterPro"/>
</dbReference>
<dbReference type="Pfam" id="PF00436">
    <property type="entry name" value="SSB"/>
    <property type="match status" value="1"/>
</dbReference>
<dbReference type="RefSeq" id="WP_195171698.1">
    <property type="nucleotide sequence ID" value="NZ_CP062983.1"/>
</dbReference>
<keyword evidence="1 2" id="KW-0238">DNA-binding</keyword>
<organism evidence="4 5">
    <name type="scientific">Phototrophicus methaneseepsis</name>
    <dbReference type="NCBI Taxonomy" id="2710758"/>
    <lineage>
        <taxon>Bacteria</taxon>
        <taxon>Bacillati</taxon>
        <taxon>Chloroflexota</taxon>
        <taxon>Candidatus Thermofontia</taxon>
        <taxon>Phototrophicales</taxon>
        <taxon>Phototrophicaceae</taxon>
        <taxon>Phototrophicus</taxon>
    </lineage>
</organism>
<dbReference type="PIRSF" id="PIRSF002070">
    <property type="entry name" value="SSB"/>
    <property type="match status" value="1"/>
</dbReference>
<dbReference type="CDD" id="cd04496">
    <property type="entry name" value="SSB_OBF"/>
    <property type="match status" value="1"/>
</dbReference>
<dbReference type="NCBIfam" id="TIGR00621">
    <property type="entry name" value="ssb"/>
    <property type="match status" value="1"/>
</dbReference>
<keyword evidence="5" id="KW-1185">Reference proteome</keyword>
<dbReference type="PANTHER" id="PTHR10302:SF0">
    <property type="entry name" value="SINGLE-STRANDED DNA-BINDING PROTEIN, MITOCHONDRIAL"/>
    <property type="match status" value="1"/>
</dbReference>
<sequence>MGTIISINITGFVGSDPQVRTVQTSNGDKQVTSFSVAVNRTNGGGQKQTLWVRVNCWNALADVAAKYVRKGSLVGVTTEWLRPSAWVDQSGSPQASIDIDANRLTLLDRVNGDSDDNPGDIPF</sequence>
<dbReference type="AlphaFoldDB" id="A0A7S8EBC0"/>
<reference evidence="4 5" key="1">
    <citation type="submission" date="2020-02" db="EMBL/GenBank/DDBJ databases">
        <authorList>
            <person name="Zheng R.K."/>
            <person name="Sun C.M."/>
        </authorList>
    </citation>
    <scope>NUCLEOTIDE SEQUENCE [LARGE SCALE GENOMIC DNA]</scope>
    <source>
        <strain evidence="5">rifampicinis</strain>
    </source>
</reference>
<accession>A0A7S8EBC0</accession>
<dbReference type="EMBL" id="CP062983">
    <property type="protein sequence ID" value="QPC83633.1"/>
    <property type="molecule type" value="Genomic_DNA"/>
</dbReference>
<dbReference type="GO" id="GO:0003697">
    <property type="term" value="F:single-stranded DNA binding"/>
    <property type="evidence" value="ECO:0007669"/>
    <property type="project" value="InterPro"/>
</dbReference>
<evidence type="ECO:0000256" key="3">
    <source>
        <dbReference type="RuleBase" id="RU000524"/>
    </source>
</evidence>
<evidence type="ECO:0000313" key="4">
    <source>
        <dbReference type="EMBL" id="QPC83633.1"/>
    </source>
</evidence>
<dbReference type="Proteomes" id="UP000594468">
    <property type="component" value="Chromosome"/>
</dbReference>
<dbReference type="PROSITE" id="PS50935">
    <property type="entry name" value="SSB"/>
    <property type="match status" value="1"/>
</dbReference>
<dbReference type="InterPro" id="IPR012340">
    <property type="entry name" value="NA-bd_OB-fold"/>
</dbReference>
<dbReference type="InterPro" id="IPR000424">
    <property type="entry name" value="Primosome_PriB/ssb"/>
</dbReference>
<proteinExistence type="predicted"/>
<dbReference type="InterPro" id="IPR011344">
    <property type="entry name" value="ssDNA-bd"/>
</dbReference>
<dbReference type="PANTHER" id="PTHR10302">
    <property type="entry name" value="SINGLE-STRANDED DNA-BINDING PROTEIN"/>
    <property type="match status" value="1"/>
</dbReference>
<dbReference type="GO" id="GO:0009295">
    <property type="term" value="C:nucleoid"/>
    <property type="evidence" value="ECO:0007669"/>
    <property type="project" value="TreeGrafter"/>
</dbReference>
<gene>
    <name evidence="4" type="ORF">G4Y79_04415</name>
</gene>
<dbReference type="SUPFAM" id="SSF50249">
    <property type="entry name" value="Nucleic acid-binding proteins"/>
    <property type="match status" value="1"/>
</dbReference>
<name>A0A7S8EBC0_9CHLR</name>
<evidence type="ECO:0000313" key="5">
    <source>
        <dbReference type="Proteomes" id="UP000594468"/>
    </source>
</evidence>
<dbReference type="KEGG" id="pmet:G4Y79_04415"/>